<feature type="signal peptide" evidence="1">
    <location>
        <begin position="1"/>
        <end position="21"/>
    </location>
</feature>
<organism evidence="2 3">
    <name type="scientific">Golovinomyces cichoracearum</name>
    <dbReference type="NCBI Taxonomy" id="62708"/>
    <lineage>
        <taxon>Eukaryota</taxon>
        <taxon>Fungi</taxon>
        <taxon>Dikarya</taxon>
        <taxon>Ascomycota</taxon>
        <taxon>Pezizomycotina</taxon>
        <taxon>Leotiomycetes</taxon>
        <taxon>Erysiphales</taxon>
        <taxon>Erysiphaceae</taxon>
        <taxon>Golovinomyces</taxon>
    </lineage>
</organism>
<dbReference type="Proteomes" id="UP000285405">
    <property type="component" value="Unassembled WGS sequence"/>
</dbReference>
<feature type="chain" id="PRO_5019111987" evidence="1">
    <location>
        <begin position="22"/>
        <end position="57"/>
    </location>
</feature>
<accession>A0A420J9C2</accession>
<dbReference type="EMBL" id="MCBR01000330">
    <property type="protein sequence ID" value="RKF83403.1"/>
    <property type="molecule type" value="Genomic_DNA"/>
</dbReference>
<keyword evidence="1" id="KW-0732">Signal</keyword>
<reference evidence="2 3" key="1">
    <citation type="journal article" date="2018" name="BMC Genomics">
        <title>Comparative genome analyses reveal sequence features reflecting distinct modes of host-adaptation between dicot and monocot powdery mildew.</title>
        <authorList>
            <person name="Wu Y."/>
            <person name="Ma X."/>
            <person name="Pan Z."/>
            <person name="Kale S.D."/>
            <person name="Song Y."/>
            <person name="King H."/>
            <person name="Zhang Q."/>
            <person name="Presley C."/>
            <person name="Deng X."/>
            <person name="Wei C.I."/>
            <person name="Xiao S."/>
        </authorList>
    </citation>
    <scope>NUCLEOTIDE SEQUENCE [LARGE SCALE GENOMIC DNA]</scope>
    <source>
        <strain evidence="2">UCSC1</strain>
    </source>
</reference>
<evidence type="ECO:0000313" key="3">
    <source>
        <dbReference type="Proteomes" id="UP000285405"/>
    </source>
</evidence>
<comment type="caution">
    <text evidence="2">The sequence shown here is derived from an EMBL/GenBank/DDBJ whole genome shotgun (WGS) entry which is preliminary data.</text>
</comment>
<dbReference type="AlphaFoldDB" id="A0A420J9C2"/>
<gene>
    <name evidence="2" type="ORF">GcC1_c10386o5</name>
</gene>
<name>A0A420J9C2_9PEZI</name>
<sequence>MCGVSWVFQLIPCFNLHTVMYQCCDINGVSTDCCLKKGNSGKYDPKISYATVICDKD</sequence>
<proteinExistence type="predicted"/>
<evidence type="ECO:0000256" key="1">
    <source>
        <dbReference type="SAM" id="SignalP"/>
    </source>
</evidence>
<protein>
    <submittedName>
        <fullName evidence="2">Uncharacterized protein</fullName>
    </submittedName>
</protein>
<evidence type="ECO:0000313" key="2">
    <source>
        <dbReference type="EMBL" id="RKF83403.1"/>
    </source>
</evidence>